<dbReference type="AlphaFoldDB" id="A0A9X1NP44"/>
<accession>A0A9X1NP44</accession>
<reference evidence="1" key="1">
    <citation type="submission" date="2021-11" db="EMBL/GenBank/DDBJ databases">
        <title>Streptomyces corallinus and Kineosporia corallina sp. nov., two new coral-derived marine actinobacteria.</title>
        <authorList>
            <person name="Buangrab K."/>
            <person name="Sutthacheep M."/>
            <person name="Yeemin T."/>
            <person name="Harunari E."/>
            <person name="Igarashi Y."/>
            <person name="Sripreechasak P."/>
            <person name="Kanchanasin P."/>
            <person name="Tanasupawat S."/>
            <person name="Phongsopitanun W."/>
        </authorList>
    </citation>
    <scope>NUCLEOTIDE SEQUENCE</scope>
    <source>
        <strain evidence="1">JCM 31032</strain>
    </source>
</reference>
<proteinExistence type="predicted"/>
<name>A0A9X1NP44_9ACTN</name>
<dbReference type="RefSeq" id="WP_231449489.1">
    <property type="nucleotide sequence ID" value="NZ_JAJOMB010000032.1"/>
</dbReference>
<comment type="caution">
    <text evidence="1">The sequence shown here is derived from an EMBL/GenBank/DDBJ whole genome shotgun (WGS) entry which is preliminary data.</text>
</comment>
<dbReference type="Proteomes" id="UP001138997">
    <property type="component" value="Unassembled WGS sequence"/>
</dbReference>
<protein>
    <submittedName>
        <fullName evidence="1">Uncharacterized protein</fullName>
    </submittedName>
</protein>
<gene>
    <name evidence="1" type="ORF">LR394_37645</name>
</gene>
<organism evidence="1 2">
    <name type="scientific">Kineosporia babensis</name>
    <dbReference type="NCBI Taxonomy" id="499548"/>
    <lineage>
        <taxon>Bacteria</taxon>
        <taxon>Bacillati</taxon>
        <taxon>Actinomycetota</taxon>
        <taxon>Actinomycetes</taxon>
        <taxon>Kineosporiales</taxon>
        <taxon>Kineosporiaceae</taxon>
        <taxon>Kineosporia</taxon>
    </lineage>
</organism>
<dbReference type="EMBL" id="JAJOMB010000032">
    <property type="protein sequence ID" value="MCD5316638.1"/>
    <property type="molecule type" value="Genomic_DNA"/>
</dbReference>
<sequence>MSKIDELAELISGIADQIDTAAQAGSASALEAEQVGSTAAALGAEGMAEVKSQLDALTAGLVGPWSTVPREGRIVFCHPSSALASGS</sequence>
<evidence type="ECO:0000313" key="1">
    <source>
        <dbReference type="EMBL" id="MCD5316638.1"/>
    </source>
</evidence>
<evidence type="ECO:0000313" key="2">
    <source>
        <dbReference type="Proteomes" id="UP001138997"/>
    </source>
</evidence>
<keyword evidence="2" id="KW-1185">Reference proteome</keyword>